<feature type="region of interest" description="Disordered" evidence="1">
    <location>
        <begin position="729"/>
        <end position="794"/>
    </location>
</feature>
<dbReference type="AlphaFoldDB" id="Q82V33"/>
<reference evidence="3 4" key="1">
    <citation type="journal article" date="2003" name="J. Bacteriol.">
        <title>Complete genome sequence of the ammonia-oxidizing bacterium and obligate chemolithoautotroph Nitrosomonas europaea.</title>
        <authorList>
            <person name="Chain P."/>
            <person name="Lamerdin J."/>
            <person name="Larimer F."/>
            <person name="Regala W."/>
            <person name="Land M."/>
            <person name="Hauser L."/>
            <person name="Hooper A."/>
            <person name="Klotz M."/>
            <person name="Norton J."/>
            <person name="Sayavedra-Soto L."/>
            <person name="Arciero D."/>
            <person name="Hommes N."/>
            <person name="Whittaker M."/>
            <person name="Arp D."/>
        </authorList>
    </citation>
    <scope>NUCLEOTIDE SEQUENCE [LARGE SCALE GENOMIC DNA]</scope>
    <source>
        <strain evidence="4">ATCC 19718 / CIP 103999 / KCTC 2705 / NBRC 14298</strain>
    </source>
</reference>
<sequence>MNTAHKWRFFRSGGFDQVRLETGADVESLGTLDPKLWAALSCPTSNLEFDDKTLEFIDTDHDGHIRVPEIIAAVEWVSSVLKNPGDLTSGSEALQLSAIDDSTPEGAALLASARQILLNIGKKDEEVITVEDTADLNRIFASTRFNGDGIIPATAASDAETRAVIEDMMKCVGSVQDRSGLPGVSAELIEQFFTEAKAYSEWWQDAERDATSILPLGENTEAAKAAFDAVKAKIDDYFTRCKLAEFDQKAGDPLNPALSDYEALTNTDLSSTTEQLATLPLAKIEAKKPLSLNEGINPAWVGAIDALKRQVVQPLLADKEQLSADEWQALCDRFTAHQAWLDTKRGATVESLGINRIRSILAGRYQDEISALLQKDQSLASASDAIDSVEKLIRYQRNLFQLLNNFVSFRDFYTAQNKAVFQAGSLYLDGRNCDFCLRVDDIEKHSSMAGLSGIYLAYCECQRRGGSEKMNIAAAFTNGDADNLMVGRNGIFYDRRGQDWDATIVKIVEHPISVRQAFWYPYKRIGKMIGEQIEKVASAREKSVQDQAAAGIADISQKAEAGKPPAAAPFDVGKFAGIFAAIGLAIGAIGTAIASVVTGFLGLAWWQMPLTVLGLILVISGPSVLIAFLKLRKRNLAPLLDGNGWAINTRAIINIPFGISLTQMATLPAGAQRSLTDPYAEKKRPWKFYLFVLLLLGSIAYLFHSGYLNQGTVDTLKKHFLSDKAEIGTEEASTAQEIPSASPAEEIADGQKTEDDKPPQPAAKEGVENGSVASPEPVSTVVPAPKPVSVPASH</sequence>
<evidence type="ECO:0008006" key="5">
    <source>
        <dbReference type="Google" id="ProtNLM"/>
    </source>
</evidence>
<evidence type="ECO:0000313" key="4">
    <source>
        <dbReference type="Proteomes" id="UP000001416"/>
    </source>
</evidence>
<evidence type="ECO:0000256" key="2">
    <source>
        <dbReference type="SAM" id="Phobius"/>
    </source>
</evidence>
<proteinExistence type="predicted"/>
<dbReference type="Proteomes" id="UP000001416">
    <property type="component" value="Chromosome"/>
</dbReference>
<accession>Q82V33</accession>
<dbReference type="GeneID" id="87104452"/>
<organism evidence="3 4">
    <name type="scientific">Nitrosomonas europaea (strain ATCC 19718 / CIP 103999 / KCTC 2705 / NBRC 14298)</name>
    <dbReference type="NCBI Taxonomy" id="228410"/>
    <lineage>
        <taxon>Bacteria</taxon>
        <taxon>Pseudomonadati</taxon>
        <taxon>Pseudomonadota</taxon>
        <taxon>Betaproteobacteria</taxon>
        <taxon>Nitrosomonadales</taxon>
        <taxon>Nitrosomonadaceae</taxon>
        <taxon>Nitrosomonas</taxon>
    </lineage>
</organism>
<name>Q82V33_NITEU</name>
<feature type="compositionally biased region" description="Low complexity" evidence="1">
    <location>
        <begin position="777"/>
        <end position="794"/>
    </location>
</feature>
<feature type="transmembrane region" description="Helical" evidence="2">
    <location>
        <begin position="688"/>
        <end position="708"/>
    </location>
</feature>
<keyword evidence="4" id="KW-1185">Reference proteome</keyword>
<evidence type="ECO:0000256" key="1">
    <source>
        <dbReference type="SAM" id="MobiDB-lite"/>
    </source>
</evidence>
<dbReference type="HOGENOM" id="CLU_367908_0_0_4"/>
<feature type="transmembrane region" description="Helical" evidence="2">
    <location>
        <begin position="612"/>
        <end position="629"/>
    </location>
</feature>
<dbReference type="eggNOG" id="ENOG502Z81F">
    <property type="taxonomic scope" value="Bacteria"/>
</dbReference>
<feature type="compositionally biased region" description="Basic and acidic residues" evidence="1">
    <location>
        <begin position="749"/>
        <end position="758"/>
    </location>
</feature>
<protein>
    <recommendedName>
        <fullName evidence="5">EF-hand domain-containing protein</fullName>
    </recommendedName>
</protein>
<feature type="transmembrane region" description="Helical" evidence="2">
    <location>
        <begin position="578"/>
        <end position="606"/>
    </location>
</feature>
<gene>
    <name evidence="3" type="ordered locus">NE1277</name>
</gene>
<dbReference type="EMBL" id="AL954747">
    <property type="protein sequence ID" value="CAD85188.1"/>
    <property type="molecule type" value="Genomic_DNA"/>
</dbReference>
<keyword evidence="2" id="KW-0812">Transmembrane</keyword>
<dbReference type="RefSeq" id="WP_011111855.1">
    <property type="nucleotide sequence ID" value="NC_004757.1"/>
</dbReference>
<keyword evidence="2" id="KW-0472">Membrane</keyword>
<evidence type="ECO:0000313" key="3">
    <source>
        <dbReference type="EMBL" id="CAD85188.1"/>
    </source>
</evidence>
<keyword evidence="2" id="KW-1133">Transmembrane helix</keyword>
<dbReference type="KEGG" id="neu:NE1277"/>